<sequence>MYGAALAEVYDQCYEGRGRDYAAEVDTVLELVRRHGGEVRSLLDVACGTGAHLRRFARRCPHVEGLELSPDMLTVARGALPDVALHEGDMRTFRLPRRFDVVTCLFSSIGHMADVSELTAAVRSMAHHLTPGGTLVVEPWWFPEAFLPGYVAADVVETGERRICRVSHSTRDGHASRVEVHYVVADPAGIRSFVDIQYITLFTRAEYEHAFREAGCEVTHVEGGLCGRGLFIARRD</sequence>
<comment type="caution">
    <text evidence="2">The sequence shown here is derived from an EMBL/GenBank/DDBJ whole genome shotgun (WGS) entry which is preliminary data.</text>
</comment>
<organism evidence="2 3">
    <name type="scientific">Prauserella oleivorans</name>
    <dbReference type="NCBI Taxonomy" id="1478153"/>
    <lineage>
        <taxon>Bacteria</taxon>
        <taxon>Bacillati</taxon>
        <taxon>Actinomycetota</taxon>
        <taxon>Actinomycetes</taxon>
        <taxon>Pseudonocardiales</taxon>
        <taxon>Pseudonocardiaceae</taxon>
        <taxon>Prauserella</taxon>
    </lineage>
</organism>
<dbReference type="PANTHER" id="PTHR43591">
    <property type="entry name" value="METHYLTRANSFERASE"/>
    <property type="match status" value="1"/>
</dbReference>
<keyword evidence="2" id="KW-0489">Methyltransferase</keyword>
<evidence type="ECO:0000259" key="1">
    <source>
        <dbReference type="Pfam" id="PF13649"/>
    </source>
</evidence>
<protein>
    <submittedName>
        <fullName evidence="2">Class I SAM-dependent methyltransferase</fullName>
    </submittedName>
</protein>
<dbReference type="Pfam" id="PF13649">
    <property type="entry name" value="Methyltransf_25"/>
    <property type="match status" value="1"/>
</dbReference>
<proteinExistence type="predicted"/>
<dbReference type="SUPFAM" id="SSF53335">
    <property type="entry name" value="S-adenosyl-L-methionine-dependent methyltransferases"/>
    <property type="match status" value="1"/>
</dbReference>
<dbReference type="Gene3D" id="3.40.50.150">
    <property type="entry name" value="Vaccinia Virus protein VP39"/>
    <property type="match status" value="1"/>
</dbReference>
<gene>
    <name evidence="2" type="ORF">ACFS2C_07740</name>
</gene>
<dbReference type="PANTHER" id="PTHR43591:SF110">
    <property type="entry name" value="RHODANESE DOMAIN-CONTAINING PROTEIN"/>
    <property type="match status" value="1"/>
</dbReference>
<evidence type="ECO:0000313" key="2">
    <source>
        <dbReference type="EMBL" id="MFD2799278.1"/>
    </source>
</evidence>
<feature type="domain" description="Methyltransferase" evidence="1">
    <location>
        <begin position="43"/>
        <end position="133"/>
    </location>
</feature>
<dbReference type="RefSeq" id="WP_377385969.1">
    <property type="nucleotide sequence ID" value="NZ_JBHSAN010000006.1"/>
</dbReference>
<evidence type="ECO:0000313" key="3">
    <source>
        <dbReference type="Proteomes" id="UP001597478"/>
    </source>
</evidence>
<dbReference type="EMBL" id="JBHUOF010000007">
    <property type="protein sequence ID" value="MFD2799278.1"/>
    <property type="molecule type" value="Genomic_DNA"/>
</dbReference>
<dbReference type="InterPro" id="IPR041698">
    <property type="entry name" value="Methyltransf_25"/>
</dbReference>
<dbReference type="CDD" id="cd02440">
    <property type="entry name" value="AdoMet_MTases"/>
    <property type="match status" value="1"/>
</dbReference>
<dbReference type="GO" id="GO:0032259">
    <property type="term" value="P:methylation"/>
    <property type="evidence" value="ECO:0007669"/>
    <property type="project" value="UniProtKB-KW"/>
</dbReference>
<name>A0ABW5W5V1_9PSEU</name>
<keyword evidence="3" id="KW-1185">Reference proteome</keyword>
<dbReference type="GO" id="GO:0008168">
    <property type="term" value="F:methyltransferase activity"/>
    <property type="evidence" value="ECO:0007669"/>
    <property type="project" value="UniProtKB-KW"/>
</dbReference>
<dbReference type="Gene3D" id="2.20.130.10">
    <property type="entry name" value="CAC2371-like domains"/>
    <property type="match status" value="1"/>
</dbReference>
<reference evidence="3" key="1">
    <citation type="journal article" date="2019" name="Int. J. Syst. Evol. Microbiol.">
        <title>The Global Catalogue of Microorganisms (GCM) 10K type strain sequencing project: providing services to taxonomists for standard genome sequencing and annotation.</title>
        <authorList>
            <consortium name="The Broad Institute Genomics Platform"/>
            <consortium name="The Broad Institute Genome Sequencing Center for Infectious Disease"/>
            <person name="Wu L."/>
            <person name="Ma J."/>
        </authorList>
    </citation>
    <scope>NUCLEOTIDE SEQUENCE [LARGE SCALE GENOMIC DNA]</scope>
    <source>
        <strain evidence="3">IBRC-M 10906</strain>
    </source>
</reference>
<keyword evidence="2" id="KW-0808">Transferase</keyword>
<accession>A0ABW5W5V1</accession>
<dbReference type="Proteomes" id="UP001597478">
    <property type="component" value="Unassembled WGS sequence"/>
</dbReference>
<dbReference type="InterPro" id="IPR029063">
    <property type="entry name" value="SAM-dependent_MTases_sf"/>
</dbReference>